<accession>A0A8J8GAB7</accession>
<dbReference type="RefSeq" id="WP_173779473.1">
    <property type="nucleotide sequence ID" value="NZ_JABSNO010000013.1"/>
</dbReference>
<dbReference type="EMBL" id="JABSNO010000013">
    <property type="protein sequence ID" value="NRS92892.1"/>
    <property type="molecule type" value="Genomic_DNA"/>
</dbReference>
<keyword evidence="3" id="KW-1185">Reference proteome</keyword>
<feature type="compositionally biased region" description="Basic and acidic residues" evidence="1">
    <location>
        <begin position="40"/>
        <end position="63"/>
    </location>
</feature>
<evidence type="ECO:0000313" key="2">
    <source>
        <dbReference type="EMBL" id="NRS92892.1"/>
    </source>
</evidence>
<comment type="caution">
    <text evidence="2">The sequence shown here is derived from an EMBL/GenBank/DDBJ whole genome shotgun (WGS) entry which is preliminary data.</text>
</comment>
<evidence type="ECO:0000313" key="3">
    <source>
        <dbReference type="Proteomes" id="UP000610746"/>
    </source>
</evidence>
<sequence length="63" mass="7257">MNTEDKNQESTEKISEAQRQKQNQDFENIPAASENQNPPDIDKSDIEKSSETNEEGKMENEEK</sequence>
<feature type="region of interest" description="Disordered" evidence="1">
    <location>
        <begin position="1"/>
        <end position="63"/>
    </location>
</feature>
<reference evidence="2" key="1">
    <citation type="submission" date="2020-05" db="EMBL/GenBank/DDBJ databases">
        <title>Genomic Encyclopedia of Type Strains, Phase IV (KMG-V): Genome sequencing to study the core and pangenomes of soil and plant-associated prokaryotes.</title>
        <authorList>
            <person name="Whitman W."/>
        </authorList>
    </citation>
    <scope>NUCLEOTIDE SEQUENCE</scope>
    <source>
        <strain evidence="2">16F</strain>
    </source>
</reference>
<proteinExistence type="predicted"/>
<dbReference type="AlphaFoldDB" id="A0A8J8GAB7"/>
<feature type="compositionally biased region" description="Basic and acidic residues" evidence="1">
    <location>
        <begin position="1"/>
        <end position="24"/>
    </location>
</feature>
<dbReference type="Proteomes" id="UP000610746">
    <property type="component" value="Unassembled WGS sequence"/>
</dbReference>
<gene>
    <name evidence="2" type="ORF">HNQ03_001973</name>
</gene>
<evidence type="ECO:0000256" key="1">
    <source>
        <dbReference type="SAM" id="MobiDB-lite"/>
    </source>
</evidence>
<protein>
    <submittedName>
        <fullName evidence="2">Uncharacterized protein</fullName>
    </submittedName>
</protein>
<name>A0A8J8GAB7_9FLAO</name>
<organism evidence="2 3">
    <name type="scientific">Frigoriflavimonas asaccharolytica</name>
    <dbReference type="NCBI Taxonomy" id="2735899"/>
    <lineage>
        <taxon>Bacteria</taxon>
        <taxon>Pseudomonadati</taxon>
        <taxon>Bacteroidota</taxon>
        <taxon>Flavobacteriia</taxon>
        <taxon>Flavobacteriales</taxon>
        <taxon>Weeksellaceae</taxon>
        <taxon>Frigoriflavimonas</taxon>
    </lineage>
</organism>